<evidence type="ECO:0000313" key="1">
    <source>
        <dbReference type="EMBL" id="TNN25271.1"/>
    </source>
</evidence>
<dbReference type="Proteomes" id="UP000314294">
    <property type="component" value="Unassembled WGS sequence"/>
</dbReference>
<evidence type="ECO:0000313" key="2">
    <source>
        <dbReference type="Proteomes" id="UP000314294"/>
    </source>
</evidence>
<comment type="caution">
    <text evidence="1">The sequence shown here is derived from an EMBL/GenBank/DDBJ whole genome shotgun (WGS) entry which is preliminary data.</text>
</comment>
<accession>A0A4Z2E940</accession>
<dbReference type="EMBL" id="SRLO01012967">
    <property type="protein sequence ID" value="TNN25271.1"/>
    <property type="molecule type" value="Genomic_DNA"/>
</dbReference>
<keyword evidence="2" id="KW-1185">Reference proteome</keyword>
<dbReference type="AlphaFoldDB" id="A0A4Z2E940"/>
<reference evidence="1 2" key="1">
    <citation type="submission" date="2019-03" db="EMBL/GenBank/DDBJ databases">
        <title>First draft genome of Liparis tanakae, snailfish: a comprehensive survey of snailfish specific genes.</title>
        <authorList>
            <person name="Kim W."/>
            <person name="Song I."/>
            <person name="Jeong J.-H."/>
            <person name="Kim D."/>
            <person name="Kim S."/>
            <person name="Ryu S."/>
            <person name="Song J.Y."/>
            <person name="Lee S.K."/>
        </authorList>
    </citation>
    <scope>NUCLEOTIDE SEQUENCE [LARGE SCALE GENOMIC DNA]</scope>
    <source>
        <tissue evidence="1">Muscle</tissue>
    </source>
</reference>
<sequence length="32" mass="3371">MAAPLLKPEAASPSHGEKKAFFVIHVPPIGDD</sequence>
<organism evidence="1 2">
    <name type="scientific">Liparis tanakae</name>
    <name type="common">Tanaka's snailfish</name>
    <dbReference type="NCBI Taxonomy" id="230148"/>
    <lineage>
        <taxon>Eukaryota</taxon>
        <taxon>Metazoa</taxon>
        <taxon>Chordata</taxon>
        <taxon>Craniata</taxon>
        <taxon>Vertebrata</taxon>
        <taxon>Euteleostomi</taxon>
        <taxon>Actinopterygii</taxon>
        <taxon>Neopterygii</taxon>
        <taxon>Teleostei</taxon>
        <taxon>Neoteleostei</taxon>
        <taxon>Acanthomorphata</taxon>
        <taxon>Eupercaria</taxon>
        <taxon>Perciformes</taxon>
        <taxon>Cottioidei</taxon>
        <taxon>Cottales</taxon>
        <taxon>Liparidae</taxon>
        <taxon>Liparis</taxon>
    </lineage>
</organism>
<name>A0A4Z2E940_9TELE</name>
<gene>
    <name evidence="1" type="ORF">EYF80_064600</name>
</gene>
<proteinExistence type="predicted"/>
<protein>
    <submittedName>
        <fullName evidence="1">Uncharacterized protein</fullName>
    </submittedName>
</protein>